<dbReference type="PANTHER" id="PTHR43156">
    <property type="entry name" value="STAGE II SPORULATION PROTEIN E-RELATED"/>
    <property type="match status" value="1"/>
</dbReference>
<dbReference type="GO" id="GO:0007165">
    <property type="term" value="P:signal transduction"/>
    <property type="evidence" value="ECO:0007669"/>
    <property type="project" value="InterPro"/>
</dbReference>
<dbReference type="PROSITE" id="PS50885">
    <property type="entry name" value="HAMP"/>
    <property type="match status" value="1"/>
</dbReference>
<dbReference type="GO" id="GO:0016791">
    <property type="term" value="F:phosphatase activity"/>
    <property type="evidence" value="ECO:0007669"/>
    <property type="project" value="TreeGrafter"/>
</dbReference>
<evidence type="ECO:0000256" key="8">
    <source>
        <dbReference type="SAM" id="Phobius"/>
    </source>
</evidence>
<dbReference type="CDD" id="cd18773">
    <property type="entry name" value="PDC1_HK_sensor"/>
    <property type="match status" value="1"/>
</dbReference>
<dbReference type="InterPro" id="IPR000700">
    <property type="entry name" value="PAS-assoc_C"/>
</dbReference>
<evidence type="ECO:0000256" key="2">
    <source>
        <dbReference type="ARBA" id="ARBA00022475"/>
    </source>
</evidence>
<evidence type="ECO:0000256" key="7">
    <source>
        <dbReference type="SAM" id="Coils"/>
    </source>
</evidence>
<dbReference type="InterPro" id="IPR033479">
    <property type="entry name" value="dCache_1"/>
</dbReference>
<dbReference type="Gene3D" id="6.10.340.10">
    <property type="match status" value="1"/>
</dbReference>
<evidence type="ECO:0000259" key="10">
    <source>
        <dbReference type="PROSITE" id="PS50113"/>
    </source>
</evidence>
<keyword evidence="7" id="KW-0175">Coiled coil</keyword>
<dbReference type="InterPro" id="IPR029016">
    <property type="entry name" value="GAF-like_dom_sf"/>
</dbReference>
<dbReference type="PROSITE" id="PS50113">
    <property type="entry name" value="PAC"/>
    <property type="match status" value="1"/>
</dbReference>
<dbReference type="InterPro" id="IPR001610">
    <property type="entry name" value="PAC"/>
</dbReference>
<feature type="coiled-coil region" evidence="7">
    <location>
        <begin position="616"/>
        <end position="667"/>
    </location>
</feature>
<keyword evidence="5 8" id="KW-1133">Transmembrane helix</keyword>
<keyword evidence="13" id="KW-1185">Reference proteome</keyword>
<evidence type="ECO:0000259" key="11">
    <source>
        <dbReference type="PROSITE" id="PS50885"/>
    </source>
</evidence>
<proteinExistence type="predicted"/>
<dbReference type="EMBL" id="FOLE01000012">
    <property type="protein sequence ID" value="SFC91894.1"/>
    <property type="molecule type" value="Genomic_DNA"/>
</dbReference>
<dbReference type="AlphaFoldDB" id="A0A1I1N2J9"/>
<dbReference type="InterPro" id="IPR013767">
    <property type="entry name" value="PAS_fold"/>
</dbReference>
<dbReference type="Gene3D" id="3.30.450.40">
    <property type="match status" value="1"/>
</dbReference>
<dbReference type="SMART" id="SM00331">
    <property type="entry name" value="PP2C_SIG"/>
    <property type="match status" value="1"/>
</dbReference>
<dbReference type="GO" id="GO:0006355">
    <property type="term" value="P:regulation of DNA-templated transcription"/>
    <property type="evidence" value="ECO:0007669"/>
    <property type="project" value="InterPro"/>
</dbReference>
<evidence type="ECO:0000256" key="5">
    <source>
        <dbReference type="ARBA" id="ARBA00022989"/>
    </source>
</evidence>
<dbReference type="Pfam" id="PF13185">
    <property type="entry name" value="GAF_2"/>
    <property type="match status" value="1"/>
</dbReference>
<dbReference type="Pfam" id="PF00989">
    <property type="entry name" value="PAS"/>
    <property type="match status" value="1"/>
</dbReference>
<keyword evidence="3 8" id="KW-0812">Transmembrane</keyword>
<protein>
    <submittedName>
        <fullName evidence="12">PAS domain S-box-containing protein</fullName>
    </submittedName>
</protein>
<dbReference type="Pfam" id="PF00672">
    <property type="entry name" value="HAMP"/>
    <property type="match status" value="1"/>
</dbReference>
<dbReference type="CDD" id="cd00130">
    <property type="entry name" value="PAS"/>
    <property type="match status" value="2"/>
</dbReference>
<dbReference type="InterPro" id="IPR000014">
    <property type="entry name" value="PAS"/>
</dbReference>
<keyword evidence="6 8" id="KW-0472">Membrane</keyword>
<dbReference type="InterPro" id="IPR001932">
    <property type="entry name" value="PPM-type_phosphatase-like_dom"/>
</dbReference>
<feature type="domain" description="PAS" evidence="9">
    <location>
        <begin position="657"/>
        <end position="727"/>
    </location>
</feature>
<reference evidence="12 13" key="1">
    <citation type="submission" date="2016-10" db="EMBL/GenBank/DDBJ databases">
        <authorList>
            <person name="de Groot N.N."/>
        </authorList>
    </citation>
    <scope>NUCLEOTIDE SEQUENCE [LARGE SCALE GENOMIC DNA]</scope>
    <source>
        <strain evidence="12 13">DSM 6793</strain>
    </source>
</reference>
<accession>A0A1I1N2J9</accession>
<dbReference type="InterPro" id="IPR036457">
    <property type="entry name" value="PPM-type-like_dom_sf"/>
</dbReference>
<dbReference type="Proteomes" id="UP000199514">
    <property type="component" value="Unassembled WGS sequence"/>
</dbReference>
<dbReference type="GO" id="GO:0005886">
    <property type="term" value="C:plasma membrane"/>
    <property type="evidence" value="ECO:0007669"/>
    <property type="project" value="UniProtKB-SubCell"/>
</dbReference>
<dbReference type="SMART" id="SM00304">
    <property type="entry name" value="HAMP"/>
    <property type="match status" value="1"/>
</dbReference>
<organism evidence="12 13">
    <name type="scientific">Flexibacter flexilis DSM 6793</name>
    <dbReference type="NCBI Taxonomy" id="927664"/>
    <lineage>
        <taxon>Bacteria</taxon>
        <taxon>Pseudomonadati</taxon>
        <taxon>Bacteroidota</taxon>
        <taxon>Cytophagia</taxon>
        <taxon>Cytophagales</taxon>
        <taxon>Flexibacteraceae</taxon>
        <taxon>Flexibacter</taxon>
    </lineage>
</organism>
<dbReference type="OrthoDB" id="1109395at2"/>
<keyword evidence="4" id="KW-0378">Hydrolase</keyword>
<dbReference type="SUPFAM" id="SSF158472">
    <property type="entry name" value="HAMP domain-like"/>
    <property type="match status" value="1"/>
</dbReference>
<feature type="domain" description="PAS" evidence="9">
    <location>
        <begin position="782"/>
        <end position="853"/>
    </location>
</feature>
<dbReference type="SMART" id="SM00086">
    <property type="entry name" value="PAC"/>
    <property type="match status" value="2"/>
</dbReference>
<evidence type="ECO:0000259" key="9">
    <source>
        <dbReference type="PROSITE" id="PS50112"/>
    </source>
</evidence>
<dbReference type="STRING" id="927664.SAMN05421780_11247"/>
<comment type="subcellular location">
    <subcellularLocation>
        <location evidence="1">Cell membrane</location>
        <topology evidence="1">Multi-pass membrane protein</topology>
    </subcellularLocation>
</comment>
<keyword evidence="2" id="KW-1003">Cell membrane</keyword>
<dbReference type="CDD" id="cd06225">
    <property type="entry name" value="HAMP"/>
    <property type="match status" value="1"/>
</dbReference>
<evidence type="ECO:0000256" key="6">
    <source>
        <dbReference type="ARBA" id="ARBA00023136"/>
    </source>
</evidence>
<dbReference type="Gene3D" id="3.30.450.20">
    <property type="entry name" value="PAS domain"/>
    <property type="match status" value="2"/>
</dbReference>
<evidence type="ECO:0000313" key="13">
    <source>
        <dbReference type="Proteomes" id="UP000199514"/>
    </source>
</evidence>
<dbReference type="Pfam" id="PF07228">
    <property type="entry name" value="SpoIIE"/>
    <property type="match status" value="1"/>
</dbReference>
<evidence type="ECO:0000256" key="1">
    <source>
        <dbReference type="ARBA" id="ARBA00004651"/>
    </source>
</evidence>
<dbReference type="PANTHER" id="PTHR43156:SF9">
    <property type="entry name" value="HAMP DOMAIN-CONTAINING PROTEIN"/>
    <property type="match status" value="1"/>
</dbReference>
<dbReference type="InterPro" id="IPR035965">
    <property type="entry name" value="PAS-like_dom_sf"/>
</dbReference>
<dbReference type="SUPFAM" id="SSF55781">
    <property type="entry name" value="GAF domain-like"/>
    <property type="match status" value="1"/>
</dbReference>
<dbReference type="SMART" id="SM00065">
    <property type="entry name" value="GAF"/>
    <property type="match status" value="1"/>
</dbReference>
<dbReference type="RefSeq" id="WP_091516112.1">
    <property type="nucleotide sequence ID" value="NZ_FOLE01000012.1"/>
</dbReference>
<evidence type="ECO:0000256" key="3">
    <source>
        <dbReference type="ARBA" id="ARBA00022692"/>
    </source>
</evidence>
<dbReference type="SUPFAM" id="SSF55785">
    <property type="entry name" value="PYP-like sensor domain (PAS domain)"/>
    <property type="match status" value="2"/>
</dbReference>
<dbReference type="NCBIfam" id="TIGR00229">
    <property type="entry name" value="sensory_box"/>
    <property type="match status" value="2"/>
</dbReference>
<evidence type="ECO:0000256" key="4">
    <source>
        <dbReference type="ARBA" id="ARBA00022801"/>
    </source>
</evidence>
<dbReference type="InterPro" id="IPR052016">
    <property type="entry name" value="Bact_Sigma-Reg"/>
</dbReference>
<dbReference type="Pfam" id="PF02743">
    <property type="entry name" value="dCache_1"/>
    <property type="match status" value="1"/>
</dbReference>
<dbReference type="Gene3D" id="3.60.40.10">
    <property type="entry name" value="PPM-type phosphatase domain"/>
    <property type="match status" value="1"/>
</dbReference>
<feature type="transmembrane region" description="Helical" evidence="8">
    <location>
        <begin position="321"/>
        <end position="341"/>
    </location>
</feature>
<gene>
    <name evidence="12" type="ORF">SAMN05421780_11247</name>
</gene>
<dbReference type="SMART" id="SM00091">
    <property type="entry name" value="PAS"/>
    <property type="match status" value="2"/>
</dbReference>
<name>A0A1I1N2J9_9BACT</name>
<evidence type="ECO:0000313" key="12">
    <source>
        <dbReference type="EMBL" id="SFC91894.1"/>
    </source>
</evidence>
<feature type="domain" description="PAC" evidence="10">
    <location>
        <begin position="731"/>
        <end position="782"/>
    </location>
</feature>
<sequence length="1160" mass="130430">MFRKITVGKKITMTVLAVVMLSVVILSFIAFKLSQQAVMNRYMESINVIADIKAQRIDSYFKNQQTRLKFLQELSVLKDALRANSGAPAADGLEAMAAAESVDFGAAAAPTVDFKPILDPLLETYGYANLYLVSPDGKFLYNAHEGNDDEQTAESFNDPDGNTLREAAKGVYFSSVYKGIDNHLYMLLAAPIKDEADHVGGIIIGKLNMTELYGLIQDTIGLGKTGETIVGKLFEGSRKVVFQNSLRHHDGAALRKEVIVGEASMRPLQEAVKKQNGFGVETDYRREVTLSAWRYLPIVNWGMVVKIDQSEVLEPTQKLKLIFFSVGLLIFLVSAIVTTIFSRALTNPLLNLKETMLLLGKGILPNQIQQRSSDEIGEMTATVNQLVEGLKRTANFAHKIGEGDFQADFKPMSEGDTLGVSLMNMRQSLQDASKRDDERNWIVRGVAEIGEILRRHNEIASLGDEIVSFITNKVGAIQGAFYVVDRQENGKTSIELKSSYAYNKKKYLSAKFNFGEGLVGQAAIEQDTILRTEIPYDYVSITSGLLGDRRPSCILIVPLITNEEVNGVLELAGFERFAPAQVRFVQEISQIIARTIFNIQVNERTRNLLAASQKMSFELQQQQEELRQNAEEMAATQEELKRSNIQLEEQIEEVNRTQKRMQVLLENASEVITIYEEDGTIRYISPSVEKILGYRPEEMIGIKDIVYVHEEGVAAVDKMFADLMADPDHTITIQFSYMRKNGERIWLEATGTNLLSDPAIEGIVVNSRDITERRRAEKESRMRGQMQALSENSPDLITRVNKEGKFFYINPVIEQYTGVKPSDLLRTNINETSLEGGLLEAWRNIIDQVLEKQDKVATEIDFNSFMGNRMMHVSAIPEYNEEQRLESVLLVSHDITERKLIELEIQTKNKKITESINYAKRIQVAILPDNETIQYTFPDSFILYKPRDVVSGDFPWFLQKDDDIFIAAVDCTGHGVPGALISLIGYFLLNNVLKDFSDTGTILDSLDEAVTKTLRQDGGDSATRDGMDIALCRINKTTRQMQFSGAHRPLYYLSANGELEEIKGDKFPIGGGQYKNRSNFATRTIDYNDGDVLVFCSDGFPDQFGGRDNRKFSPKRIREILQNNGSKPMMELSNIYDTEFEEWKGDGKQTDDVLMIGIRL</sequence>
<feature type="transmembrane region" description="Helical" evidence="8">
    <location>
        <begin position="12"/>
        <end position="33"/>
    </location>
</feature>
<dbReference type="Pfam" id="PF13426">
    <property type="entry name" value="PAS_9"/>
    <property type="match status" value="1"/>
</dbReference>
<feature type="domain" description="HAMP" evidence="11">
    <location>
        <begin position="343"/>
        <end position="395"/>
    </location>
</feature>
<dbReference type="InterPro" id="IPR003018">
    <property type="entry name" value="GAF"/>
</dbReference>
<dbReference type="PROSITE" id="PS50112">
    <property type="entry name" value="PAS"/>
    <property type="match status" value="2"/>
</dbReference>
<dbReference type="InterPro" id="IPR003660">
    <property type="entry name" value="HAMP_dom"/>
</dbReference>